<feature type="domain" description="DUF4246" evidence="3">
    <location>
        <begin position="23"/>
        <end position="105"/>
    </location>
</feature>
<dbReference type="AlphaFoldDB" id="A0A0J0XUB9"/>
<evidence type="ECO:0000259" key="3">
    <source>
        <dbReference type="Pfam" id="PF21666"/>
    </source>
</evidence>
<dbReference type="STRING" id="879819.A0A0J0XUB9"/>
<evidence type="ECO:0000259" key="2">
    <source>
        <dbReference type="Pfam" id="PF14033"/>
    </source>
</evidence>
<organism evidence="4 5">
    <name type="scientific">Cutaneotrichosporon oleaginosum</name>
    <dbReference type="NCBI Taxonomy" id="879819"/>
    <lineage>
        <taxon>Eukaryota</taxon>
        <taxon>Fungi</taxon>
        <taxon>Dikarya</taxon>
        <taxon>Basidiomycota</taxon>
        <taxon>Agaricomycotina</taxon>
        <taxon>Tremellomycetes</taxon>
        <taxon>Trichosporonales</taxon>
        <taxon>Trichosporonaceae</taxon>
        <taxon>Cutaneotrichosporon</taxon>
    </lineage>
</organism>
<dbReference type="GeneID" id="28982920"/>
<feature type="compositionally biased region" description="Acidic residues" evidence="1">
    <location>
        <begin position="414"/>
        <end position="431"/>
    </location>
</feature>
<dbReference type="InterPro" id="IPR049207">
    <property type="entry name" value="DUF4246_N"/>
</dbReference>
<feature type="domain" description="DUF4246" evidence="2">
    <location>
        <begin position="118"/>
        <end position="675"/>
    </location>
</feature>
<sequence>MTTDPAAAAATPTSTSDTPKLLLPGIDLPLDTYAKLDVLETTKEDGKTRVKVRRFPSAVLEDEWKSNTPTMRERAMMRVIDLLTDKPNWEEKVADETIVAKWRAEALALPLKQGFSDAMFDFVVAELRDKAALFKKNGGVVSVYDGAAAVFKTDTALTPELVQRLGAAIKPLEDVPEDEKDWHPGSDEQVLDLVHPSLFPLVYGKTRIVRREIALADALASWGSGETIAKTEGVKKKQNSWYYTLDPERLLSRNYQWLPADVALVDGKAKFTSYINNLHPEEHAELYGVLEELVERAVPLWFAAYDRVMTWMGAEDGVGWEDRENTVNRIWCMDSNRQCTTPEVCKGYCDAWNNPDNPDNQGTDESDNEGEGDGEDGAEDEEEDDADGSDNGAEIGSGSDGLEDLNMPAGMSTDSDDDDDHDDVDSEDSDMAEILGVTETDDTDADATTHDKEDEKEEEDRAPPADGDIPLPSGYDSEDEANQVWFEATHKVLQPEPGAYKFVGYPFTKTPWTSKKLQVIVKLASIHLTPDKPAYPGGSWHIEGQLNERIVATALYYIDNANVTDSHLSFRTACNAEALCENFGYAQSDHAPFAAIFGANPGLDEHSTVLELGQVHTRAGRLLVFPNVMQHRVGPFELADRTRAGHRKIVALFLVDPETPVISTAHVPPQQMHWGSSGVQDRLPPEVAEMVYAHVECPYRLDEAKRIREKLIDERRAIDKDANKAVNHGDFSFCEH</sequence>
<accession>A0A0J0XUB9</accession>
<feature type="compositionally biased region" description="Basic and acidic residues" evidence="1">
    <location>
        <begin position="447"/>
        <end position="463"/>
    </location>
</feature>
<protein>
    <recommendedName>
        <fullName evidence="6">DUF1665 domain-containing protein</fullName>
    </recommendedName>
</protein>
<dbReference type="Proteomes" id="UP000053611">
    <property type="component" value="Unassembled WGS sequence"/>
</dbReference>
<dbReference type="Pfam" id="PF14033">
    <property type="entry name" value="DUF4246"/>
    <property type="match status" value="1"/>
</dbReference>
<feature type="compositionally biased region" description="Acidic residues" evidence="1">
    <location>
        <begin position="362"/>
        <end position="388"/>
    </location>
</feature>
<evidence type="ECO:0000256" key="1">
    <source>
        <dbReference type="SAM" id="MobiDB-lite"/>
    </source>
</evidence>
<keyword evidence="5" id="KW-1185">Reference proteome</keyword>
<dbReference type="EMBL" id="KQ087185">
    <property type="protein sequence ID" value="KLT44696.1"/>
    <property type="molecule type" value="Genomic_DNA"/>
</dbReference>
<name>A0A0J0XUB9_9TREE</name>
<dbReference type="PANTHER" id="PTHR33119">
    <property type="entry name" value="IFI3P"/>
    <property type="match status" value="1"/>
</dbReference>
<evidence type="ECO:0000313" key="5">
    <source>
        <dbReference type="Proteomes" id="UP000053611"/>
    </source>
</evidence>
<evidence type="ECO:0008006" key="6">
    <source>
        <dbReference type="Google" id="ProtNLM"/>
    </source>
</evidence>
<proteinExistence type="predicted"/>
<dbReference type="RefSeq" id="XP_018281187.1">
    <property type="nucleotide sequence ID" value="XM_018422317.1"/>
</dbReference>
<dbReference type="OrthoDB" id="415532at2759"/>
<dbReference type="InterPro" id="IPR049192">
    <property type="entry name" value="DUF4246_C"/>
</dbReference>
<gene>
    <name evidence="4" type="ORF">CC85DRAFT_283331</name>
</gene>
<evidence type="ECO:0000313" key="4">
    <source>
        <dbReference type="EMBL" id="KLT44696.1"/>
    </source>
</evidence>
<dbReference type="PANTHER" id="PTHR33119:SF1">
    <property type="entry name" value="FE2OG DIOXYGENASE DOMAIN-CONTAINING PROTEIN"/>
    <property type="match status" value="1"/>
</dbReference>
<dbReference type="InterPro" id="IPR025340">
    <property type="entry name" value="DUF4246"/>
</dbReference>
<reference evidence="4 5" key="1">
    <citation type="submission" date="2015-03" db="EMBL/GenBank/DDBJ databases">
        <title>Genomics and transcriptomics of the oil-accumulating basidiomycete yeast T. oleaginosus allow insights into substrate utilization and the diverse evolutionary trajectories of mating systems in fungi.</title>
        <authorList>
            <consortium name="DOE Joint Genome Institute"/>
            <person name="Kourist R."/>
            <person name="Kracht O."/>
            <person name="Bracharz F."/>
            <person name="Lipzen A."/>
            <person name="Nolan M."/>
            <person name="Ohm R."/>
            <person name="Grigoriev I."/>
            <person name="Sun S."/>
            <person name="Heitman J."/>
            <person name="Bruck T."/>
            <person name="Nowrousian M."/>
        </authorList>
    </citation>
    <scope>NUCLEOTIDE SEQUENCE [LARGE SCALE GENOMIC DNA]</scope>
    <source>
        <strain evidence="4 5">IBC0246</strain>
    </source>
</reference>
<feature type="region of interest" description="Disordered" evidence="1">
    <location>
        <begin position="356"/>
        <end position="477"/>
    </location>
</feature>
<dbReference type="Pfam" id="PF21666">
    <property type="entry name" value="DUF4246_N"/>
    <property type="match status" value="1"/>
</dbReference>